<dbReference type="GO" id="GO:0009234">
    <property type="term" value="P:menaquinone biosynthetic process"/>
    <property type="evidence" value="ECO:0007669"/>
    <property type="project" value="UniProtKB-UniRule"/>
</dbReference>
<feature type="domain" description="AMP-binding enzyme C-terminal" evidence="7">
    <location>
        <begin position="418"/>
        <end position="493"/>
    </location>
</feature>
<comment type="function">
    <text evidence="5">Converts 2-succinylbenzoate (OSB) to 2-succinylbenzoyl-CoA (OSB-CoA).</text>
</comment>
<sequence length="507" mass="54241">MRAASGYPLMPEWLYWRAQATPGRLALIAGGRRLSFAELAAEADRMARRLAALGLEPGDRLATLLPNGLEAAVVPHAVSRLGLVLVPLNVRLAPSELAWQLADCGARWLLAAPGTLDLARGALEELAGCRLVTTEPLEPGVPSLVELPEAKAPLRREVDLGQVHTIVYTSGTTGRPKGALLTYGNHWWSALGSAMNLGALPSDCWLVCLPLFHVGGLSILFRSVISGFAALVHERFDPVAVNQAIDAEGVTLLSVVSTMLQRMLEARGERAYPSTLRCVLLGGGPAPRPLLETCARLGLPVAQTYGLTETASQVATLAPEDALRKLGSAGRPLYPNRVRIVTEEGEEARPGEVGEILVRGPIVTPGYLNRPEATAAAVRDGWLRTGDLGYLDEEGYLYVVDRREDLVVSGGENVYPAEVEAALLAHPAVAEAVVVGVPDPEWGQRVVAAVRLVAGATVSAGELHAWCRQRLAGYKVPKEIRIVAELPRNATGKLLRRAVRGWWEPGA</sequence>
<comment type="caution">
    <text evidence="8">The sequence shown here is derived from an EMBL/GenBank/DDBJ whole genome shotgun (WGS) entry which is preliminary data.</text>
</comment>
<reference evidence="8" key="1">
    <citation type="submission" date="2022-06" db="EMBL/GenBank/DDBJ databases">
        <title>CFH 74404 Thermomicrobiaceae sp.</title>
        <authorList>
            <person name="Ming H."/>
            <person name="Li W.-J."/>
            <person name="Zhao Z."/>
        </authorList>
    </citation>
    <scope>NUCLEOTIDE SEQUENCE</scope>
    <source>
        <strain evidence="8">CFH 74404</strain>
    </source>
</reference>
<dbReference type="GO" id="GO:0005524">
    <property type="term" value="F:ATP binding"/>
    <property type="evidence" value="ECO:0007669"/>
    <property type="project" value="UniProtKB-KW"/>
</dbReference>
<keyword evidence="3 5" id="KW-0547">Nucleotide-binding</keyword>
<comment type="pathway">
    <text evidence="5">Quinol/quinone metabolism; menaquinone biosynthesis.</text>
</comment>
<accession>A0AA42BA34</accession>
<evidence type="ECO:0000256" key="2">
    <source>
        <dbReference type="ARBA" id="ARBA00022598"/>
    </source>
</evidence>
<name>A0AA42BA34_9BACT</name>
<dbReference type="FunFam" id="3.30.300.30:FF:000008">
    <property type="entry name" value="2,3-dihydroxybenzoate-AMP ligase"/>
    <property type="match status" value="1"/>
</dbReference>
<dbReference type="EC" id="6.2.1.26" evidence="5"/>
<keyword evidence="9" id="KW-1185">Reference proteome</keyword>
<dbReference type="SUPFAM" id="SSF56801">
    <property type="entry name" value="Acetyl-CoA synthetase-like"/>
    <property type="match status" value="1"/>
</dbReference>
<dbReference type="Pfam" id="PF00501">
    <property type="entry name" value="AMP-binding"/>
    <property type="match status" value="1"/>
</dbReference>
<dbReference type="InterPro" id="IPR042099">
    <property type="entry name" value="ANL_N_sf"/>
</dbReference>
<dbReference type="AlphaFoldDB" id="A0AA42BA34"/>
<dbReference type="InterPro" id="IPR020845">
    <property type="entry name" value="AMP-binding_CS"/>
</dbReference>
<dbReference type="Gene3D" id="3.40.50.12780">
    <property type="entry name" value="N-terminal domain of ligase-like"/>
    <property type="match status" value="1"/>
</dbReference>
<dbReference type="Pfam" id="PF13193">
    <property type="entry name" value="AMP-binding_C"/>
    <property type="match status" value="1"/>
</dbReference>
<dbReference type="InterPro" id="IPR050237">
    <property type="entry name" value="ATP-dep_AMP-bd_enzyme"/>
</dbReference>
<protein>
    <recommendedName>
        <fullName evidence="5">2-succinylbenzoate--CoA ligase</fullName>
        <ecNumber evidence="5">6.2.1.26</ecNumber>
    </recommendedName>
    <alternativeName>
        <fullName evidence="5">o-succinylbenzoyl-CoA synthetase</fullName>
        <shortName evidence="5">OSB-CoA synthetase</shortName>
    </alternativeName>
</protein>
<evidence type="ECO:0000313" key="8">
    <source>
        <dbReference type="EMBL" id="MCM8749386.1"/>
    </source>
</evidence>
<evidence type="ECO:0000256" key="4">
    <source>
        <dbReference type="ARBA" id="ARBA00022840"/>
    </source>
</evidence>
<organism evidence="8 9">
    <name type="scientific">Thermalbibacter longus</name>
    <dbReference type="NCBI Taxonomy" id="2951981"/>
    <lineage>
        <taxon>Bacteria</taxon>
        <taxon>Pseudomonadati</taxon>
        <taxon>Thermomicrobiota</taxon>
        <taxon>Thermomicrobia</taxon>
        <taxon>Thermomicrobiales</taxon>
        <taxon>Thermomicrobiaceae</taxon>
        <taxon>Thermalbibacter</taxon>
    </lineage>
</organism>
<evidence type="ECO:0000256" key="5">
    <source>
        <dbReference type="HAMAP-Rule" id="MF_00731"/>
    </source>
</evidence>
<feature type="domain" description="AMP-dependent synthetase/ligase" evidence="6">
    <location>
        <begin position="16"/>
        <end position="368"/>
    </location>
</feature>
<dbReference type="InterPro" id="IPR010192">
    <property type="entry name" value="MenE"/>
</dbReference>
<keyword evidence="4 5" id="KW-0067">ATP-binding</keyword>
<dbReference type="InterPro" id="IPR025110">
    <property type="entry name" value="AMP-bd_C"/>
</dbReference>
<gene>
    <name evidence="5" type="primary">menE</name>
    <name evidence="8" type="ORF">NET02_09530</name>
</gene>
<dbReference type="InterPro" id="IPR045851">
    <property type="entry name" value="AMP-bd_C_sf"/>
</dbReference>
<proteinExistence type="inferred from homology"/>
<dbReference type="PROSITE" id="PS00455">
    <property type="entry name" value="AMP_BINDING"/>
    <property type="match status" value="1"/>
</dbReference>
<dbReference type="PANTHER" id="PTHR43767:SF1">
    <property type="entry name" value="NONRIBOSOMAL PEPTIDE SYNTHASE PES1 (EUROFUNG)-RELATED"/>
    <property type="match status" value="1"/>
</dbReference>
<dbReference type="NCBIfam" id="NF002966">
    <property type="entry name" value="PRK03640.1"/>
    <property type="match status" value="1"/>
</dbReference>
<dbReference type="RefSeq" id="WP_284057166.1">
    <property type="nucleotide sequence ID" value="NZ_JAMSLR010000005.1"/>
</dbReference>
<evidence type="ECO:0000256" key="1">
    <source>
        <dbReference type="ARBA" id="ARBA00022428"/>
    </source>
</evidence>
<evidence type="ECO:0000259" key="6">
    <source>
        <dbReference type="Pfam" id="PF00501"/>
    </source>
</evidence>
<dbReference type="PANTHER" id="PTHR43767">
    <property type="entry name" value="LONG-CHAIN-FATTY-ACID--COA LIGASE"/>
    <property type="match status" value="1"/>
</dbReference>
<evidence type="ECO:0000256" key="3">
    <source>
        <dbReference type="ARBA" id="ARBA00022741"/>
    </source>
</evidence>
<comment type="catalytic activity">
    <reaction evidence="5">
        <text>2-succinylbenzoate + ATP + CoA = 2-succinylbenzoyl-CoA + AMP + diphosphate</text>
        <dbReference type="Rhea" id="RHEA:17009"/>
        <dbReference type="ChEBI" id="CHEBI:18325"/>
        <dbReference type="ChEBI" id="CHEBI:30616"/>
        <dbReference type="ChEBI" id="CHEBI:33019"/>
        <dbReference type="ChEBI" id="CHEBI:57287"/>
        <dbReference type="ChEBI" id="CHEBI:57364"/>
        <dbReference type="ChEBI" id="CHEBI:456215"/>
        <dbReference type="EC" id="6.2.1.26"/>
    </reaction>
</comment>
<comment type="pathway">
    <text evidence="5">Quinol/quinone metabolism; 1,4-dihydroxy-2-naphthoate biosynthesis; 1,4-dihydroxy-2-naphthoate from chorismate: step 5/7.</text>
</comment>
<dbReference type="InterPro" id="IPR000873">
    <property type="entry name" value="AMP-dep_synth/lig_dom"/>
</dbReference>
<dbReference type="Proteomes" id="UP001165306">
    <property type="component" value="Unassembled WGS sequence"/>
</dbReference>
<dbReference type="GO" id="GO:0008756">
    <property type="term" value="F:o-succinylbenzoate-CoA ligase activity"/>
    <property type="evidence" value="ECO:0007669"/>
    <property type="project" value="UniProtKB-UniRule"/>
</dbReference>
<evidence type="ECO:0000259" key="7">
    <source>
        <dbReference type="Pfam" id="PF13193"/>
    </source>
</evidence>
<evidence type="ECO:0000313" key="9">
    <source>
        <dbReference type="Proteomes" id="UP001165306"/>
    </source>
</evidence>
<keyword evidence="2 5" id="KW-0436">Ligase</keyword>
<dbReference type="HAMAP" id="MF_00731">
    <property type="entry name" value="MenE"/>
    <property type="match status" value="1"/>
</dbReference>
<dbReference type="NCBIfam" id="TIGR01923">
    <property type="entry name" value="menE"/>
    <property type="match status" value="1"/>
</dbReference>
<dbReference type="EMBL" id="JAMSLR010000005">
    <property type="protein sequence ID" value="MCM8749386.1"/>
    <property type="molecule type" value="Genomic_DNA"/>
</dbReference>
<comment type="similarity">
    <text evidence="5">Belongs to the ATP-dependent AMP-binding enzyme family. MenE subfamily.</text>
</comment>
<keyword evidence="1 5" id="KW-0474">Menaquinone biosynthesis</keyword>
<dbReference type="Gene3D" id="3.30.300.30">
    <property type="match status" value="1"/>
</dbReference>